<dbReference type="InParanoid" id="A0A1S0TJU9"/>
<sequence>MDFRDMITCANNSSKHSSHNSKDKLSSIDDDDDDVGGDASSDCDSVADTTWSSEVDMSYQQSNFTTQSLLLHQQYDDKNDKSTITCIGNGDREITLSLYNSDTTKDDDSNSDSDEEFAIHACLRGFIKSKSISTIQKHNYAAPISYADNGILDGNTFITKPNNDKCLNDGLINTQSISDGETSASSAPYFLRNRAYHNYRTPIFKTKSNINIIDNWPTATNNFKYGMDFESDDDDLDQARSSPFTCCWSAPEFIGDNEQQ</sequence>
<dbReference type="EMBL" id="JH712955">
    <property type="protein sequence ID" value="EFO15034.2"/>
    <property type="molecule type" value="Genomic_DNA"/>
</dbReference>
<dbReference type="CTD" id="9950951"/>
<proteinExistence type="predicted"/>
<accession>A0A1S0TJU9</accession>
<evidence type="ECO:0000256" key="1">
    <source>
        <dbReference type="SAM" id="MobiDB-lite"/>
    </source>
</evidence>
<dbReference type="OrthoDB" id="5868992at2759"/>
<dbReference type="AlphaFoldDB" id="A0A1S0TJU9"/>
<gene>
    <name evidence="2" type="ORF">LOAG_13480</name>
</gene>
<dbReference type="GeneID" id="9950951"/>
<feature type="region of interest" description="Disordered" evidence="1">
    <location>
        <begin position="1"/>
        <end position="45"/>
    </location>
</feature>
<name>A0A1S0TJU9_LOALO</name>
<protein>
    <submittedName>
        <fullName evidence="2">Uncharacterized protein</fullName>
    </submittedName>
</protein>
<dbReference type="KEGG" id="loa:LOAG_13480"/>
<reference evidence="2" key="1">
    <citation type="submission" date="2012-04" db="EMBL/GenBank/DDBJ databases">
        <title>The Genome Sequence of Loa loa.</title>
        <authorList>
            <consortium name="The Broad Institute Genome Sequencing Platform"/>
            <consortium name="Broad Institute Genome Sequencing Center for Infectious Disease"/>
            <person name="Nutman T.B."/>
            <person name="Fink D.L."/>
            <person name="Russ C."/>
            <person name="Young S."/>
            <person name="Zeng Q."/>
            <person name="Gargeya S."/>
            <person name="Alvarado L."/>
            <person name="Berlin A."/>
            <person name="Chapman S.B."/>
            <person name="Chen Z."/>
            <person name="Freedman E."/>
            <person name="Gellesch M."/>
            <person name="Goldberg J."/>
            <person name="Griggs A."/>
            <person name="Gujja S."/>
            <person name="Heilman E.R."/>
            <person name="Heiman D."/>
            <person name="Howarth C."/>
            <person name="Mehta T."/>
            <person name="Neiman D."/>
            <person name="Pearson M."/>
            <person name="Roberts A."/>
            <person name="Saif S."/>
            <person name="Shea T."/>
            <person name="Shenoy N."/>
            <person name="Sisk P."/>
            <person name="Stolte C."/>
            <person name="Sykes S."/>
            <person name="White J."/>
            <person name="Yandava C."/>
            <person name="Haas B."/>
            <person name="Henn M.R."/>
            <person name="Nusbaum C."/>
            <person name="Birren B."/>
        </authorList>
    </citation>
    <scope>NUCLEOTIDE SEQUENCE [LARGE SCALE GENOMIC DNA]</scope>
</reference>
<feature type="non-terminal residue" evidence="2">
    <location>
        <position position="260"/>
    </location>
</feature>
<evidence type="ECO:0000313" key="2">
    <source>
        <dbReference type="EMBL" id="EFO15034.2"/>
    </source>
</evidence>
<dbReference type="RefSeq" id="XP_020301188.1">
    <property type="nucleotide sequence ID" value="XM_020448690.1"/>
</dbReference>
<dbReference type="OMA" id="DMITCAN"/>
<organism evidence="2">
    <name type="scientific">Loa loa</name>
    <name type="common">Eye worm</name>
    <name type="synonym">Filaria loa</name>
    <dbReference type="NCBI Taxonomy" id="7209"/>
    <lineage>
        <taxon>Eukaryota</taxon>
        <taxon>Metazoa</taxon>
        <taxon>Ecdysozoa</taxon>
        <taxon>Nematoda</taxon>
        <taxon>Chromadorea</taxon>
        <taxon>Rhabditida</taxon>
        <taxon>Spirurina</taxon>
        <taxon>Spiruromorpha</taxon>
        <taxon>Filarioidea</taxon>
        <taxon>Onchocercidae</taxon>
        <taxon>Loa</taxon>
    </lineage>
</organism>